<gene>
    <name evidence="2" type="ORF">SBOR_2241</name>
</gene>
<organism evidence="2 3">
    <name type="scientific">Sclerotinia borealis (strain F-4128)</name>
    <dbReference type="NCBI Taxonomy" id="1432307"/>
    <lineage>
        <taxon>Eukaryota</taxon>
        <taxon>Fungi</taxon>
        <taxon>Dikarya</taxon>
        <taxon>Ascomycota</taxon>
        <taxon>Pezizomycotina</taxon>
        <taxon>Leotiomycetes</taxon>
        <taxon>Helotiales</taxon>
        <taxon>Sclerotiniaceae</taxon>
        <taxon>Sclerotinia</taxon>
    </lineage>
</organism>
<feature type="chain" id="PRO_5004922008" evidence="1">
    <location>
        <begin position="20"/>
        <end position="103"/>
    </location>
</feature>
<name>W9CKQ1_SCLBF</name>
<sequence>MKLSQSLSILTLLVASTAAVGLPHDNTYKKCLTEGTFCEGFAGSVGTCCKGLVCENEPFVADDAHCKKVWRRRRKKYELYVLRYAVENENHSPLVLMTLSERH</sequence>
<keyword evidence="1" id="KW-0732">Signal</keyword>
<dbReference type="HOGENOM" id="CLU_2265289_0_0_1"/>
<feature type="signal peptide" evidence="1">
    <location>
        <begin position="1"/>
        <end position="19"/>
    </location>
</feature>
<evidence type="ECO:0000313" key="2">
    <source>
        <dbReference type="EMBL" id="ESZ97357.1"/>
    </source>
</evidence>
<comment type="caution">
    <text evidence="2">The sequence shown here is derived from an EMBL/GenBank/DDBJ whole genome shotgun (WGS) entry which is preliminary data.</text>
</comment>
<dbReference type="Proteomes" id="UP000019487">
    <property type="component" value="Unassembled WGS sequence"/>
</dbReference>
<evidence type="ECO:0000313" key="3">
    <source>
        <dbReference type="Proteomes" id="UP000019487"/>
    </source>
</evidence>
<dbReference type="EMBL" id="AYSA01000088">
    <property type="protein sequence ID" value="ESZ97357.1"/>
    <property type="molecule type" value="Genomic_DNA"/>
</dbReference>
<protein>
    <submittedName>
        <fullName evidence="2">Uncharacterized protein</fullName>
    </submittedName>
</protein>
<dbReference type="AlphaFoldDB" id="W9CKQ1"/>
<evidence type="ECO:0000256" key="1">
    <source>
        <dbReference type="SAM" id="SignalP"/>
    </source>
</evidence>
<accession>W9CKQ1</accession>
<dbReference type="OrthoDB" id="3491180at2759"/>
<reference evidence="2 3" key="1">
    <citation type="journal article" date="2014" name="Genome Announc.">
        <title>Draft genome sequence of Sclerotinia borealis, a psychrophilic plant pathogenic fungus.</title>
        <authorList>
            <person name="Mardanov A.V."/>
            <person name="Beletsky A.V."/>
            <person name="Kadnikov V.V."/>
            <person name="Ignatov A.N."/>
            <person name="Ravin N.V."/>
        </authorList>
    </citation>
    <scope>NUCLEOTIDE SEQUENCE [LARGE SCALE GENOMIC DNA]</scope>
    <source>
        <strain evidence="3">F-4157</strain>
    </source>
</reference>
<proteinExistence type="predicted"/>
<keyword evidence="3" id="KW-1185">Reference proteome</keyword>